<dbReference type="GO" id="GO:0000976">
    <property type="term" value="F:transcription cis-regulatory region binding"/>
    <property type="evidence" value="ECO:0007669"/>
    <property type="project" value="TreeGrafter"/>
</dbReference>
<gene>
    <name evidence="4" type="primary">yttP</name>
    <name evidence="4" type="ORF">GCM10007968_02820</name>
</gene>
<dbReference type="PRINTS" id="PR00455">
    <property type="entry name" value="HTHTETR"/>
</dbReference>
<dbReference type="GO" id="GO:0003700">
    <property type="term" value="F:DNA-binding transcription factor activity"/>
    <property type="evidence" value="ECO:0007669"/>
    <property type="project" value="TreeGrafter"/>
</dbReference>
<evidence type="ECO:0000256" key="1">
    <source>
        <dbReference type="ARBA" id="ARBA00023125"/>
    </source>
</evidence>
<keyword evidence="5" id="KW-1185">Reference proteome</keyword>
<dbReference type="InterPro" id="IPR050109">
    <property type="entry name" value="HTH-type_TetR-like_transc_reg"/>
</dbReference>
<dbReference type="Gene3D" id="1.10.357.10">
    <property type="entry name" value="Tetracycline Repressor, domain 2"/>
    <property type="match status" value="1"/>
</dbReference>
<dbReference type="EMBL" id="BMOK01000001">
    <property type="protein sequence ID" value="GGL42344.1"/>
    <property type="molecule type" value="Genomic_DNA"/>
</dbReference>
<feature type="DNA-binding region" description="H-T-H motif" evidence="2">
    <location>
        <begin position="35"/>
        <end position="54"/>
    </location>
</feature>
<dbReference type="InterPro" id="IPR001647">
    <property type="entry name" value="HTH_TetR"/>
</dbReference>
<sequence>MLAKNANPAGGGSTRETVIHSALRLFNMGGYDGTSVRAIAADAGVNIALVSYYFGGKQGLLEYLMASFFEGYLNNLEKAELDAEEAGVPPDERLVCVADALIGYQQQSLYLSRFVHREMTLDNQLVRELMASYLMKEKFLLTRLFEKVSPEFKIDPLSADFAILQYRDMIMMPFLQPQFLRKVFYLQPGEPSFRMSYLRYIRKWVKQLVGRPAEKLK</sequence>
<dbReference type="PANTHER" id="PTHR30055:SF199">
    <property type="entry name" value="HTH-TYPE TRANSCRIPTIONAL REGULATOR YTTP-RELATED"/>
    <property type="match status" value="1"/>
</dbReference>
<name>A0A917RXL9_9BACL</name>
<reference evidence="4" key="1">
    <citation type="journal article" date="2014" name="Int. J. Syst. Evol. Microbiol.">
        <title>Complete genome sequence of Corynebacterium casei LMG S-19264T (=DSM 44701T), isolated from a smear-ripened cheese.</title>
        <authorList>
            <consortium name="US DOE Joint Genome Institute (JGI-PGF)"/>
            <person name="Walter F."/>
            <person name="Albersmeier A."/>
            <person name="Kalinowski J."/>
            <person name="Ruckert C."/>
        </authorList>
    </citation>
    <scope>NUCLEOTIDE SEQUENCE</scope>
    <source>
        <strain evidence="4">JCM 15325</strain>
    </source>
</reference>
<reference evidence="4" key="2">
    <citation type="submission" date="2020-09" db="EMBL/GenBank/DDBJ databases">
        <authorList>
            <person name="Sun Q."/>
            <person name="Ohkuma M."/>
        </authorList>
    </citation>
    <scope>NUCLEOTIDE SEQUENCE</scope>
    <source>
        <strain evidence="4">JCM 15325</strain>
    </source>
</reference>
<dbReference type="RefSeq" id="WP_188801119.1">
    <property type="nucleotide sequence ID" value="NZ_BMOK01000001.1"/>
</dbReference>
<dbReference type="Pfam" id="PF00440">
    <property type="entry name" value="TetR_N"/>
    <property type="match status" value="1"/>
</dbReference>
<accession>A0A917RXL9</accession>
<dbReference type="SUPFAM" id="SSF46689">
    <property type="entry name" value="Homeodomain-like"/>
    <property type="match status" value="1"/>
</dbReference>
<dbReference type="Proteomes" id="UP000654670">
    <property type="component" value="Unassembled WGS sequence"/>
</dbReference>
<dbReference type="InterPro" id="IPR009057">
    <property type="entry name" value="Homeodomain-like_sf"/>
</dbReference>
<evidence type="ECO:0000313" key="4">
    <source>
        <dbReference type="EMBL" id="GGL42344.1"/>
    </source>
</evidence>
<evidence type="ECO:0000313" key="5">
    <source>
        <dbReference type="Proteomes" id="UP000654670"/>
    </source>
</evidence>
<dbReference type="NCBIfam" id="NF037937">
    <property type="entry name" value="septum_RefZ"/>
    <property type="match status" value="1"/>
</dbReference>
<dbReference type="PROSITE" id="PS01081">
    <property type="entry name" value="HTH_TETR_1"/>
    <property type="match status" value="1"/>
</dbReference>
<comment type="caution">
    <text evidence="4">The sequence shown here is derived from an EMBL/GenBank/DDBJ whole genome shotgun (WGS) entry which is preliminary data.</text>
</comment>
<dbReference type="InterPro" id="IPR023772">
    <property type="entry name" value="DNA-bd_HTH_TetR-type_CS"/>
</dbReference>
<dbReference type="PROSITE" id="PS50977">
    <property type="entry name" value="HTH_TETR_2"/>
    <property type="match status" value="1"/>
</dbReference>
<protein>
    <submittedName>
        <fullName evidence="4">HTH-type transcriptional regulator YttP</fullName>
    </submittedName>
</protein>
<dbReference type="PANTHER" id="PTHR30055">
    <property type="entry name" value="HTH-TYPE TRANSCRIPTIONAL REGULATOR RUTR"/>
    <property type="match status" value="1"/>
</dbReference>
<evidence type="ECO:0000256" key="2">
    <source>
        <dbReference type="PROSITE-ProRule" id="PRU00335"/>
    </source>
</evidence>
<proteinExistence type="predicted"/>
<keyword evidence="1 2" id="KW-0238">DNA-binding</keyword>
<feature type="domain" description="HTH tetR-type" evidence="3">
    <location>
        <begin position="12"/>
        <end position="72"/>
    </location>
</feature>
<organism evidence="4 5">
    <name type="scientific">Sporolactobacillus putidus</name>
    <dbReference type="NCBI Taxonomy" id="492735"/>
    <lineage>
        <taxon>Bacteria</taxon>
        <taxon>Bacillati</taxon>
        <taxon>Bacillota</taxon>
        <taxon>Bacilli</taxon>
        <taxon>Bacillales</taxon>
        <taxon>Sporolactobacillaceae</taxon>
        <taxon>Sporolactobacillus</taxon>
    </lineage>
</organism>
<dbReference type="AlphaFoldDB" id="A0A917RXL9"/>
<evidence type="ECO:0000259" key="3">
    <source>
        <dbReference type="PROSITE" id="PS50977"/>
    </source>
</evidence>